<sequence>MSVLIDDYDSFCNYAPVNMGIMGGFLFQLRWVIIGLLLSSVGLAQSPVLLRGRLVDSQTGQPLPYAALYVPRLKVGTVANGDGRFQLHIDQAAPTDSLRLSMVGHQTRYVALRQLTDHAEALTLALVPAAQHLNEVVVRPIDPVDLVVKAVRRIHKNYPDQPAMMTGFYREWVREKEFLVQSEGQLELYKASYGRSSSADAVRMLKGRRKPLPTYFLSGTDTCHLPNITNGPHLGIMLDIAKLTNLGTFLLPFGEAGYTYAYEGMTSVDDRDAYIISFTPRLGPSPRNSAFFEGKVLIEKSSLAIVKAHFTLSSNGRMHVNNGLRIYQLPIHLLYRHYLITYQPLDGRYTLHHAQVENHYQYTARPAQLIRNLMDFVVTKTSFDNVQKFARRDVITENQSFSERVMDFDDSFWANDNVIVEEQ</sequence>
<dbReference type="KEGG" id="fae:FAES_4279"/>
<protein>
    <recommendedName>
        <fullName evidence="4">Carboxypeptidase-like regulatory domain-containing protein</fullName>
    </recommendedName>
</protein>
<dbReference type="eggNOG" id="COG1470">
    <property type="taxonomic scope" value="Bacteria"/>
</dbReference>
<keyword evidence="1" id="KW-0472">Membrane</keyword>
<dbReference type="Pfam" id="PF13715">
    <property type="entry name" value="CarbopepD_reg_2"/>
    <property type="match status" value="1"/>
</dbReference>
<dbReference type="RefSeq" id="WP_015333378.1">
    <property type="nucleotide sequence ID" value="NC_020054.1"/>
</dbReference>
<dbReference type="OrthoDB" id="914976at2"/>
<organism evidence="2 3">
    <name type="scientific">Fibrella aestuarina BUZ 2</name>
    <dbReference type="NCBI Taxonomy" id="1166018"/>
    <lineage>
        <taxon>Bacteria</taxon>
        <taxon>Pseudomonadati</taxon>
        <taxon>Bacteroidota</taxon>
        <taxon>Cytophagia</taxon>
        <taxon>Cytophagales</taxon>
        <taxon>Spirosomataceae</taxon>
        <taxon>Fibrella</taxon>
    </lineage>
</organism>
<reference evidence="2 3" key="1">
    <citation type="journal article" date="2012" name="J. Bacteriol.">
        <title>Genome Sequence of Fibrella aestuarina BUZ 2T, a Filamentous Marine Bacterium.</title>
        <authorList>
            <person name="Filippini M."/>
            <person name="Qi W."/>
            <person name="Blom J."/>
            <person name="Goesmann A."/>
            <person name="Smits T.H."/>
            <person name="Bagheri H.C."/>
        </authorList>
    </citation>
    <scope>NUCLEOTIDE SEQUENCE [LARGE SCALE GENOMIC DNA]</scope>
    <source>
        <strain evidence="3">BUZ 2T</strain>
    </source>
</reference>
<dbReference type="AlphaFoldDB" id="I0KDS6"/>
<keyword evidence="1" id="KW-1133">Transmembrane helix</keyword>
<evidence type="ECO:0000256" key="1">
    <source>
        <dbReference type="SAM" id="Phobius"/>
    </source>
</evidence>
<evidence type="ECO:0000313" key="3">
    <source>
        <dbReference type="Proteomes" id="UP000011058"/>
    </source>
</evidence>
<accession>I0KDS6</accession>
<dbReference type="STRING" id="1166018.FAES_4279"/>
<name>I0KDS6_9BACT</name>
<keyword evidence="1" id="KW-0812">Transmembrane</keyword>
<evidence type="ECO:0000313" key="2">
    <source>
        <dbReference type="EMBL" id="CCH02279.1"/>
    </source>
</evidence>
<dbReference type="EMBL" id="HE796683">
    <property type="protein sequence ID" value="CCH02279.1"/>
    <property type="molecule type" value="Genomic_DNA"/>
</dbReference>
<dbReference type="InterPro" id="IPR008969">
    <property type="entry name" value="CarboxyPept-like_regulatory"/>
</dbReference>
<evidence type="ECO:0008006" key="4">
    <source>
        <dbReference type="Google" id="ProtNLM"/>
    </source>
</evidence>
<gene>
    <name evidence="2" type="ORF">FAES_4279</name>
</gene>
<proteinExistence type="predicted"/>
<dbReference type="Proteomes" id="UP000011058">
    <property type="component" value="Chromosome"/>
</dbReference>
<feature type="transmembrane region" description="Helical" evidence="1">
    <location>
        <begin position="20"/>
        <end position="44"/>
    </location>
</feature>
<keyword evidence="3" id="KW-1185">Reference proteome</keyword>
<dbReference type="HOGENOM" id="CLU_648522_0_0_10"/>
<dbReference type="SUPFAM" id="SSF49464">
    <property type="entry name" value="Carboxypeptidase regulatory domain-like"/>
    <property type="match status" value="1"/>
</dbReference>